<dbReference type="CDD" id="cd02440">
    <property type="entry name" value="AdoMet_MTases"/>
    <property type="match status" value="1"/>
</dbReference>
<evidence type="ECO:0000313" key="8">
    <source>
        <dbReference type="Proteomes" id="UP000464754"/>
    </source>
</evidence>
<feature type="active site" evidence="5">
    <location>
        <position position="394"/>
    </location>
</feature>
<dbReference type="NCBIfam" id="TIGR00479">
    <property type="entry name" value="rumA"/>
    <property type="match status" value="1"/>
</dbReference>
<feature type="binding site" evidence="4">
    <location>
        <position position="299"/>
    </location>
    <ligand>
        <name>S-adenosyl-L-methionine</name>
        <dbReference type="ChEBI" id="CHEBI:59789"/>
    </ligand>
</feature>
<dbReference type="InterPro" id="IPR029063">
    <property type="entry name" value="SAM-dependent_MTases_sf"/>
</dbReference>
<keyword evidence="1 4" id="KW-0489">Methyltransferase</keyword>
<evidence type="ECO:0000256" key="5">
    <source>
        <dbReference type="PROSITE-ProRule" id="PRU10015"/>
    </source>
</evidence>
<dbReference type="PANTHER" id="PTHR11061">
    <property type="entry name" value="RNA M5U METHYLTRANSFERASE"/>
    <property type="match status" value="1"/>
</dbReference>
<dbReference type="GO" id="GO:0070475">
    <property type="term" value="P:rRNA base methylation"/>
    <property type="evidence" value="ECO:0007669"/>
    <property type="project" value="TreeGrafter"/>
</dbReference>
<dbReference type="InterPro" id="IPR002792">
    <property type="entry name" value="TRAM_dom"/>
</dbReference>
<gene>
    <name evidence="7" type="primary">yfjO</name>
    <name evidence="7" type="ORF">Aargi30884_12470</name>
</gene>
<dbReference type="Pfam" id="PF05958">
    <property type="entry name" value="tRNA_U5-meth_tr"/>
    <property type="match status" value="1"/>
</dbReference>
<evidence type="ECO:0000259" key="6">
    <source>
        <dbReference type="PROSITE" id="PS50926"/>
    </source>
</evidence>
<dbReference type="Pfam" id="PF01938">
    <property type="entry name" value="TRAM"/>
    <property type="match status" value="1"/>
</dbReference>
<dbReference type="Proteomes" id="UP000464754">
    <property type="component" value="Chromosome"/>
</dbReference>
<evidence type="ECO:0000256" key="4">
    <source>
        <dbReference type="PROSITE-ProRule" id="PRU01024"/>
    </source>
</evidence>
<keyword evidence="8" id="KW-1185">Reference proteome</keyword>
<dbReference type="RefSeq" id="WP_163051753.1">
    <property type="nucleotide sequence ID" value="NZ_AP019695.1"/>
</dbReference>
<dbReference type="InterPro" id="IPR030390">
    <property type="entry name" value="MeTrfase_TrmA_AS"/>
</dbReference>
<feature type="active site" description="Nucleophile" evidence="4">
    <location>
        <position position="394"/>
    </location>
</feature>
<sequence length="436" mass="49463">MKVEIKKVGINGEGIGYIDHLPVFVPKAMIGEIVDIKITEKNKRYARGEVLKIVSKNKDRMQPKCHLQHVCGGCSLMHVRYPKQLEYKREILKQSLIKYAQVDPRRISNVLPSEDIFAYRNQFKMPCGIDEGYLESGMFLPNSNYFLGIKKCIIHDKGLEEIRREIMKVLNNAHMEAYSHKTKKGLRNLIVRGFDGKYQCTLVTGENEIGASLIQKLMQIKGMYSLWQSVHTTKKTTEVFGKKVVLLAGEKYLPLQLEDIQLQISPRSFFQLNTKQAIQLYRNIAAMIPAKCNLLVEAYSGIGGISMYLKDKAKEIIGIESIKDAVVNANQNAKKNGCEHVSFLCADAADKLIYLSKKRNIDVLVVDPPRSGLDDAMLDCILRSKIKNIVYVSCNPATLGKNLAVLQNRYRVERIQPIDMFPNTSHIESICLLVRK</sequence>
<dbReference type="EMBL" id="AP019695">
    <property type="protein sequence ID" value="BBK22344.1"/>
    <property type="molecule type" value="Genomic_DNA"/>
</dbReference>
<feature type="binding site" evidence="4">
    <location>
        <position position="320"/>
    </location>
    <ligand>
        <name>S-adenosyl-L-methionine</name>
        <dbReference type="ChEBI" id="CHEBI:59789"/>
    </ligand>
</feature>
<dbReference type="Gene3D" id="3.40.50.150">
    <property type="entry name" value="Vaccinia Virus protein VP39"/>
    <property type="match status" value="1"/>
</dbReference>
<protein>
    <submittedName>
        <fullName evidence="7">Putative RNA methyltransferase YfjO</fullName>
    </submittedName>
</protein>
<evidence type="ECO:0000256" key="1">
    <source>
        <dbReference type="ARBA" id="ARBA00022603"/>
    </source>
</evidence>
<dbReference type="PROSITE" id="PS50926">
    <property type="entry name" value="TRAM"/>
    <property type="match status" value="1"/>
</dbReference>
<dbReference type="InterPro" id="IPR010280">
    <property type="entry name" value="U5_MeTrfase_fam"/>
</dbReference>
<dbReference type="SUPFAM" id="SSF53335">
    <property type="entry name" value="S-adenosyl-L-methionine-dependent methyltransferases"/>
    <property type="match status" value="1"/>
</dbReference>
<feature type="domain" description="TRAM" evidence="6">
    <location>
        <begin position="1"/>
        <end position="52"/>
    </location>
</feature>
<dbReference type="PROSITE" id="PS51687">
    <property type="entry name" value="SAM_MT_RNA_M5U"/>
    <property type="match status" value="1"/>
</dbReference>
<organism evidence="7 8">
    <name type="scientific">Amedibacterium intestinale</name>
    <dbReference type="NCBI Taxonomy" id="2583452"/>
    <lineage>
        <taxon>Bacteria</taxon>
        <taxon>Bacillati</taxon>
        <taxon>Bacillota</taxon>
        <taxon>Erysipelotrichia</taxon>
        <taxon>Erysipelotrichales</taxon>
        <taxon>Erysipelotrichaceae</taxon>
        <taxon>Amedibacterium</taxon>
    </lineage>
</organism>
<dbReference type="Gene3D" id="2.40.50.140">
    <property type="entry name" value="Nucleic acid-binding proteins"/>
    <property type="match status" value="1"/>
</dbReference>
<dbReference type="InterPro" id="IPR012340">
    <property type="entry name" value="NA-bd_OB-fold"/>
</dbReference>
<dbReference type="SUPFAM" id="SSF50249">
    <property type="entry name" value="Nucleic acid-binding proteins"/>
    <property type="match status" value="1"/>
</dbReference>
<dbReference type="KEGG" id="aarg:Aargi30884_12470"/>
<evidence type="ECO:0000313" key="7">
    <source>
        <dbReference type="EMBL" id="BBK22344.1"/>
    </source>
</evidence>
<reference evidence="8" key="1">
    <citation type="submission" date="2019-05" db="EMBL/GenBank/DDBJ databases">
        <title>Complete genome sequencing of Absiella argi strain JCM 30884.</title>
        <authorList>
            <person name="Sakamoto M."/>
            <person name="Murakami T."/>
            <person name="Mori H."/>
        </authorList>
    </citation>
    <scope>NUCLEOTIDE SEQUENCE [LARGE SCALE GENOMIC DNA]</scope>
    <source>
        <strain evidence="8">JCM 30884</strain>
    </source>
</reference>
<dbReference type="PROSITE" id="PS01230">
    <property type="entry name" value="TRMA_1"/>
    <property type="match status" value="1"/>
</dbReference>
<evidence type="ECO:0000256" key="3">
    <source>
        <dbReference type="ARBA" id="ARBA00022691"/>
    </source>
</evidence>
<comment type="similarity">
    <text evidence="4">Belongs to the class I-like SAM-binding methyltransferase superfamily. RNA M5U methyltransferase family.</text>
</comment>
<feature type="binding site" evidence="4">
    <location>
        <position position="367"/>
    </location>
    <ligand>
        <name>S-adenosyl-L-methionine</name>
        <dbReference type="ChEBI" id="CHEBI:59789"/>
    </ligand>
</feature>
<proteinExistence type="inferred from homology"/>
<feature type="binding site" evidence="4">
    <location>
        <position position="271"/>
    </location>
    <ligand>
        <name>S-adenosyl-L-methionine</name>
        <dbReference type="ChEBI" id="CHEBI:59789"/>
    </ligand>
</feature>
<name>A0A6N4TIN2_9FIRM</name>
<accession>A0A6N4TIN2</accession>
<dbReference type="Gene3D" id="2.40.50.1070">
    <property type="match status" value="1"/>
</dbReference>
<evidence type="ECO:0000256" key="2">
    <source>
        <dbReference type="ARBA" id="ARBA00022679"/>
    </source>
</evidence>
<dbReference type="GO" id="GO:0070041">
    <property type="term" value="F:rRNA (uridine-C5-)-methyltransferase activity"/>
    <property type="evidence" value="ECO:0007669"/>
    <property type="project" value="TreeGrafter"/>
</dbReference>
<keyword evidence="3 4" id="KW-0949">S-adenosyl-L-methionine</keyword>
<dbReference type="PANTHER" id="PTHR11061:SF30">
    <property type="entry name" value="TRNA (URACIL(54)-C(5))-METHYLTRANSFERASE"/>
    <property type="match status" value="1"/>
</dbReference>
<dbReference type="AlphaFoldDB" id="A0A6N4TIN2"/>
<keyword evidence="2 4" id="KW-0808">Transferase</keyword>